<evidence type="ECO:0000313" key="8">
    <source>
        <dbReference type="Proteomes" id="UP000006844"/>
    </source>
</evidence>
<dbReference type="Pfam" id="PF04055">
    <property type="entry name" value="Radical_SAM"/>
    <property type="match status" value="1"/>
</dbReference>
<dbReference type="GO" id="GO:0003824">
    <property type="term" value="F:catalytic activity"/>
    <property type="evidence" value="ECO:0007669"/>
    <property type="project" value="InterPro"/>
</dbReference>
<dbReference type="InterPro" id="IPR023885">
    <property type="entry name" value="4Fe4S-binding_SPASM_dom"/>
</dbReference>
<evidence type="ECO:0000256" key="4">
    <source>
        <dbReference type="ARBA" id="ARBA00023004"/>
    </source>
</evidence>
<evidence type="ECO:0000256" key="3">
    <source>
        <dbReference type="ARBA" id="ARBA00022723"/>
    </source>
</evidence>
<dbReference type="eggNOG" id="COG0535">
    <property type="taxonomic scope" value="Bacteria"/>
</dbReference>
<dbReference type="GO" id="GO:0051536">
    <property type="term" value="F:iron-sulfur cluster binding"/>
    <property type="evidence" value="ECO:0007669"/>
    <property type="project" value="UniProtKB-KW"/>
</dbReference>
<dbReference type="Proteomes" id="UP000006844">
    <property type="component" value="Chromosome"/>
</dbReference>
<evidence type="ECO:0000256" key="2">
    <source>
        <dbReference type="ARBA" id="ARBA00022691"/>
    </source>
</evidence>
<sequence>MLLSEPRKMETPPRYLTNQDFQRYIPVHVVWEITLACDLKCMHCGSRAGHRRPDELTTQECLDVVDALARLGTREVTLIGGEAYLRKDWTQIIRRCADHGIYCATQTGGRNFTQQRLQEAIDAGMNGLGVSLDGLEPLHDRLRGVPGSFRQALDTLQRAHDAGLSISVNTQIGAEIIPQLPELMEIILGAGAKQWQIQITVAMGNAVDHPELLLQPHRVLELMPMLARLYQEAAERGMLMVTGNNIGYFGPYEHIWRGFGDERVHWSGCNAGHTGLALEADGTVKGCPSLATVGFSGGNVRDLTLEHIWNHSKEIHFGRLRSIEDLWGFCRTCYYAEVCRGGCTWTSHSLLGKPGNNPYCHYRALELEKQGLRERVVKIRDAAPDSFAVGEFELITERIEDGTVAASSVSQKQLVQLGLSNDERWSPREGRVPPTLKLCRACNEYVWPHEVDCPHCGENIAASLAQYQEDTRRRREAMDAVRALIESYRAAETSVVPST</sequence>
<reference evidence="7 8" key="1">
    <citation type="journal article" date="2012" name="Stand. Genomic Sci.">
        <title>Complete genome sequence of Terriglobus saanensis type strain SP1PR4(T), an Acidobacteria from tundra soil.</title>
        <authorList>
            <person name="Rawat S.R."/>
            <person name="Mannisto M.K."/>
            <person name="Starovoytov V."/>
            <person name="Goodwin L."/>
            <person name="Nolan M."/>
            <person name="Hauser L."/>
            <person name="Land M."/>
            <person name="Davenport K.W."/>
            <person name="Woyke T."/>
            <person name="Haggblom M.M."/>
        </authorList>
    </citation>
    <scope>NUCLEOTIDE SEQUENCE</scope>
    <source>
        <strain evidence="8">ATCC BAA-1853 / DSM 23119 / SP1PR4</strain>
    </source>
</reference>
<dbReference type="SFLD" id="SFLDG01386">
    <property type="entry name" value="main_SPASM_domain-containing"/>
    <property type="match status" value="1"/>
</dbReference>
<dbReference type="EMBL" id="CP002467">
    <property type="protein sequence ID" value="ADV84348.1"/>
    <property type="molecule type" value="Genomic_DNA"/>
</dbReference>
<evidence type="ECO:0000313" key="7">
    <source>
        <dbReference type="EMBL" id="ADV84348.1"/>
    </source>
</evidence>
<dbReference type="Gene3D" id="3.20.20.70">
    <property type="entry name" value="Aldolase class I"/>
    <property type="match status" value="1"/>
</dbReference>
<dbReference type="AlphaFoldDB" id="E8UZK5"/>
<keyword evidence="3" id="KW-0479">Metal-binding</keyword>
<organism evidence="7 8">
    <name type="scientific">Terriglobus saanensis (strain ATCC BAA-1853 / DSM 23119 / SP1PR4)</name>
    <dbReference type="NCBI Taxonomy" id="401053"/>
    <lineage>
        <taxon>Bacteria</taxon>
        <taxon>Pseudomonadati</taxon>
        <taxon>Acidobacteriota</taxon>
        <taxon>Terriglobia</taxon>
        <taxon>Terriglobales</taxon>
        <taxon>Acidobacteriaceae</taxon>
        <taxon>Terriglobus</taxon>
    </lineage>
</organism>
<dbReference type="InterPro" id="IPR023820">
    <property type="entry name" value="rSAM_GDL-assoc"/>
</dbReference>
<comment type="cofactor">
    <cofactor evidence="1">
        <name>[4Fe-4S] cluster</name>
        <dbReference type="ChEBI" id="CHEBI:49883"/>
    </cofactor>
</comment>
<dbReference type="InterPro" id="IPR007197">
    <property type="entry name" value="rSAM"/>
</dbReference>
<dbReference type="InterPro" id="IPR058240">
    <property type="entry name" value="rSAM_sf"/>
</dbReference>
<evidence type="ECO:0000256" key="1">
    <source>
        <dbReference type="ARBA" id="ARBA00001966"/>
    </source>
</evidence>
<dbReference type="SFLD" id="SFLDS00029">
    <property type="entry name" value="Radical_SAM"/>
    <property type="match status" value="1"/>
</dbReference>
<keyword evidence="2" id="KW-0949">S-adenosyl-L-methionine</keyword>
<keyword evidence="5" id="KW-0411">Iron-sulfur</keyword>
<gene>
    <name evidence="7" type="ordered locus">AciPR4_3595</name>
</gene>
<dbReference type="GO" id="GO:0046872">
    <property type="term" value="F:metal ion binding"/>
    <property type="evidence" value="ECO:0007669"/>
    <property type="project" value="UniProtKB-KW"/>
</dbReference>
<dbReference type="KEGG" id="tsa:AciPR4_3595"/>
<keyword evidence="8" id="KW-1185">Reference proteome</keyword>
<dbReference type="PROSITE" id="PS51918">
    <property type="entry name" value="RADICAL_SAM"/>
    <property type="match status" value="1"/>
</dbReference>
<dbReference type="InterPro" id="IPR006638">
    <property type="entry name" value="Elp3/MiaA/NifB-like_rSAM"/>
</dbReference>
<dbReference type="NCBIfam" id="TIGR03913">
    <property type="entry name" value="rad_SAM_trio"/>
    <property type="match status" value="1"/>
</dbReference>
<dbReference type="Pfam" id="PF13186">
    <property type="entry name" value="SPASM"/>
    <property type="match status" value="1"/>
</dbReference>
<dbReference type="InterPro" id="IPR050377">
    <property type="entry name" value="Radical_SAM_PqqE_MftC-like"/>
</dbReference>
<feature type="domain" description="Radical SAM core" evidence="6">
    <location>
        <begin position="23"/>
        <end position="232"/>
    </location>
</feature>
<dbReference type="CDD" id="cd01335">
    <property type="entry name" value="Radical_SAM"/>
    <property type="match status" value="1"/>
</dbReference>
<dbReference type="PANTHER" id="PTHR11228">
    <property type="entry name" value="RADICAL SAM DOMAIN PROTEIN"/>
    <property type="match status" value="1"/>
</dbReference>
<name>E8UZK5_TERSS</name>
<proteinExistence type="predicted"/>
<dbReference type="InterPro" id="IPR013785">
    <property type="entry name" value="Aldolase_TIM"/>
</dbReference>
<evidence type="ECO:0000259" key="6">
    <source>
        <dbReference type="PROSITE" id="PS51918"/>
    </source>
</evidence>
<dbReference type="SFLD" id="SFLDG01067">
    <property type="entry name" value="SPASM/twitch_domain_containing"/>
    <property type="match status" value="1"/>
</dbReference>
<dbReference type="PANTHER" id="PTHR11228:SF7">
    <property type="entry name" value="PQQA PEPTIDE CYCLASE"/>
    <property type="match status" value="1"/>
</dbReference>
<accession>E8UZK5</accession>
<dbReference type="SUPFAM" id="SSF102114">
    <property type="entry name" value="Radical SAM enzymes"/>
    <property type="match status" value="1"/>
</dbReference>
<dbReference type="NCBIfam" id="TIGR04085">
    <property type="entry name" value="rSAM_more_4Fe4S"/>
    <property type="match status" value="1"/>
</dbReference>
<dbReference type="SMART" id="SM00729">
    <property type="entry name" value="Elp3"/>
    <property type="match status" value="1"/>
</dbReference>
<protein>
    <submittedName>
        <fullName evidence="7">Radical SAM domain protein</fullName>
    </submittedName>
</protein>
<evidence type="ECO:0000256" key="5">
    <source>
        <dbReference type="ARBA" id="ARBA00023014"/>
    </source>
</evidence>
<dbReference type="HOGENOM" id="CLU_009273_4_3_0"/>
<keyword evidence="4" id="KW-0408">Iron</keyword>
<dbReference type="STRING" id="401053.AciPR4_3595"/>